<evidence type="ECO:0008006" key="3">
    <source>
        <dbReference type="Google" id="ProtNLM"/>
    </source>
</evidence>
<dbReference type="Proteomes" id="UP000179934">
    <property type="component" value="Unassembled WGS sequence"/>
</dbReference>
<reference evidence="1 2" key="1">
    <citation type="submission" date="2016-09" db="EMBL/GenBank/DDBJ databases">
        <title>Draft Genome Sequence of Aeromonas sobria Strain 08005, Isolated from Sick Rana catesbeiana.</title>
        <authorList>
            <person name="Yang Q."/>
        </authorList>
    </citation>
    <scope>NUCLEOTIDE SEQUENCE [LARGE SCALE GENOMIC DNA]</scope>
    <source>
        <strain evidence="1 2">08005</strain>
    </source>
</reference>
<dbReference type="AlphaFoldDB" id="A0A1S2DA16"/>
<protein>
    <recommendedName>
        <fullName evidence="3">IS5/IS1182 family transposase</fullName>
    </recommendedName>
</protein>
<accession>A0A1S2DA16</accession>
<evidence type="ECO:0000313" key="2">
    <source>
        <dbReference type="Proteomes" id="UP000179934"/>
    </source>
</evidence>
<gene>
    <name evidence="1" type="ORF">BJD16_01045</name>
</gene>
<proteinExistence type="predicted"/>
<dbReference type="STRING" id="646.BJD16_01045"/>
<name>A0A1S2DA16_AERSO</name>
<comment type="caution">
    <text evidence="1">The sequence shown here is derived from an EMBL/GenBank/DDBJ whole genome shotgun (WGS) entry which is preliminary data.</text>
</comment>
<organism evidence="1 2">
    <name type="scientific">Aeromonas sobria</name>
    <dbReference type="NCBI Taxonomy" id="646"/>
    <lineage>
        <taxon>Bacteria</taxon>
        <taxon>Pseudomonadati</taxon>
        <taxon>Pseudomonadota</taxon>
        <taxon>Gammaproteobacteria</taxon>
        <taxon>Aeromonadales</taxon>
        <taxon>Aeromonadaceae</taxon>
        <taxon>Aeromonas</taxon>
    </lineage>
</organism>
<sequence>MGKSLPPITNWPQYNRPLINRGELTFWINADAMNNWFHHNHHGRYGHSQNHLMLKGTFCLTL</sequence>
<dbReference type="EMBL" id="MKFU01000001">
    <property type="protein sequence ID" value="OHY96873.1"/>
    <property type="molecule type" value="Genomic_DNA"/>
</dbReference>
<evidence type="ECO:0000313" key="1">
    <source>
        <dbReference type="EMBL" id="OHY96873.1"/>
    </source>
</evidence>